<organism evidence="3 4">
    <name type="scientific">Acidisarcina polymorpha</name>
    <dbReference type="NCBI Taxonomy" id="2211140"/>
    <lineage>
        <taxon>Bacteria</taxon>
        <taxon>Pseudomonadati</taxon>
        <taxon>Acidobacteriota</taxon>
        <taxon>Terriglobia</taxon>
        <taxon>Terriglobales</taxon>
        <taxon>Acidobacteriaceae</taxon>
        <taxon>Acidisarcina</taxon>
    </lineage>
</organism>
<reference evidence="3 4" key="1">
    <citation type="journal article" date="2018" name="Front. Microbiol.">
        <title>Hydrolytic Capabilities as a Key to Environmental Success: Chitinolytic and Cellulolytic Acidobacteria From Acidic Sub-arctic Soils and Boreal Peatlands.</title>
        <authorList>
            <person name="Belova S.E."/>
            <person name="Ravin N.V."/>
            <person name="Pankratov T.A."/>
            <person name="Rakitin A.L."/>
            <person name="Ivanova A.A."/>
            <person name="Beletsky A.V."/>
            <person name="Mardanov A.V."/>
            <person name="Sinninghe Damste J.S."/>
            <person name="Dedysh S.N."/>
        </authorList>
    </citation>
    <scope>NUCLEOTIDE SEQUENCE [LARGE SCALE GENOMIC DNA]</scope>
    <source>
        <strain evidence="3 4">SBC82</strain>
    </source>
</reference>
<evidence type="ECO:0000313" key="4">
    <source>
        <dbReference type="Proteomes" id="UP000253606"/>
    </source>
</evidence>
<feature type="compositionally biased region" description="Pro residues" evidence="1">
    <location>
        <begin position="591"/>
        <end position="603"/>
    </location>
</feature>
<proteinExistence type="predicted"/>
<sequence length="663" mass="70526">MAHAENSSITVQPPSTTVDFRAHDVGTTTVPLPILFTNSGKNDLQINVWIDDSSAFRIERNGCGQSYSPGFSCEVWVVFAPRAPRTAGEVQQATLKYNYAPGEGDKGESEPVKLVLTGQAYLPEISVHPGSLSFPSNSSSGDAPQTVTLTNNSSAKLAIQRISASDGFDVQRPTPAEIGSHESVSLLVSPPSGGLLAAHGLLVVVSDSRLSPQFIPLATSARPIFFEHLPPNFGQSLFALIACLLYWLGMAAVRWNRIALRARKLLKAEIDNLLIDADQAAGAPSAVIAAIKDSVGDKFIKDFDPRQCSFGDFALWSRGDELAGWQRVHQAMVQLVTWLPDDRVAAKLEFLVGQLAGEDSCSHLLDLVKAELILATGKTADPGRRRALLRELLSAYYDREDTSYASLLSWQNKAGWLVSCGLFLILILTIGDGHGTLFLIGALGGLLSRLSRALHRTDTPSDYGASWTTVFLSPVTGALAGWAGILFCSVAVKFQILGKIFEQAWDDPHKPLVMGLALAFGFSERLLDNLFNQLDDKLGSDTTSPKPSSLPPGGLPPGGGPPPGPPSDRDRAATTIVTASLPSGKVGEPYPETPPLTVDPPIPKANWSAVSGLPEGLEISPSGQISGTPRGPAGSSTVHIKVEDPADASKSATKSLQIVIDPE</sequence>
<feature type="transmembrane region" description="Helical" evidence="2">
    <location>
        <begin position="414"/>
        <end position="447"/>
    </location>
</feature>
<dbReference type="RefSeq" id="WP_161557581.1">
    <property type="nucleotide sequence ID" value="NZ_CP030840.1"/>
</dbReference>
<name>A0A2Z5G7R7_9BACT</name>
<evidence type="ECO:0000256" key="2">
    <source>
        <dbReference type="SAM" id="Phobius"/>
    </source>
</evidence>
<dbReference type="Proteomes" id="UP000253606">
    <property type="component" value="Chromosome"/>
</dbReference>
<dbReference type="EMBL" id="CP030840">
    <property type="protein sequence ID" value="AXC15101.1"/>
    <property type="molecule type" value="Genomic_DNA"/>
</dbReference>
<dbReference type="NCBIfam" id="NF012200">
    <property type="entry name" value="choice_anch_D"/>
    <property type="match status" value="1"/>
</dbReference>
<evidence type="ECO:0000256" key="1">
    <source>
        <dbReference type="SAM" id="MobiDB-lite"/>
    </source>
</evidence>
<keyword evidence="4" id="KW-1185">Reference proteome</keyword>
<evidence type="ECO:0000313" key="3">
    <source>
        <dbReference type="EMBL" id="AXC15101.1"/>
    </source>
</evidence>
<keyword evidence="2" id="KW-1133">Transmembrane helix</keyword>
<keyword evidence="2" id="KW-0812">Transmembrane</keyword>
<feature type="transmembrane region" description="Helical" evidence="2">
    <location>
        <begin position="237"/>
        <end position="255"/>
    </location>
</feature>
<feature type="transmembrane region" description="Helical" evidence="2">
    <location>
        <begin position="467"/>
        <end position="492"/>
    </location>
</feature>
<dbReference type="InterPro" id="IPR013783">
    <property type="entry name" value="Ig-like_fold"/>
</dbReference>
<feature type="region of interest" description="Disordered" evidence="1">
    <location>
        <begin position="537"/>
        <end position="663"/>
    </location>
</feature>
<dbReference type="Gene3D" id="2.60.40.10">
    <property type="entry name" value="Immunoglobulins"/>
    <property type="match status" value="2"/>
</dbReference>
<keyword evidence="2" id="KW-0472">Membrane</keyword>
<accession>A0A2Z5G7R7</accession>
<dbReference type="Pfam" id="PF05345">
    <property type="entry name" value="He_PIG"/>
    <property type="match status" value="1"/>
</dbReference>
<dbReference type="KEGG" id="abas:ACPOL_5857"/>
<protein>
    <recommendedName>
        <fullName evidence="5">Abnormal spindle-like microcephaly-associated protein ASH domain-containing protein</fullName>
    </recommendedName>
</protein>
<dbReference type="AlphaFoldDB" id="A0A2Z5G7R7"/>
<feature type="compositionally biased region" description="Pro residues" evidence="1">
    <location>
        <begin position="548"/>
        <end position="566"/>
    </location>
</feature>
<gene>
    <name evidence="3" type="ORF">ACPOL_5857</name>
</gene>
<evidence type="ECO:0008006" key="5">
    <source>
        <dbReference type="Google" id="ProtNLM"/>
    </source>
</evidence>